<comment type="caution">
    <text evidence="2">The sequence shown here is derived from an EMBL/GenBank/DDBJ whole genome shotgun (WGS) entry which is preliminary data.</text>
</comment>
<feature type="transmembrane region" description="Helical" evidence="1">
    <location>
        <begin position="48"/>
        <end position="66"/>
    </location>
</feature>
<evidence type="ECO:0000313" key="2">
    <source>
        <dbReference type="EMBL" id="GFR16513.1"/>
    </source>
</evidence>
<sequence length="400" mass="44455">MKEMKCCEKLTKDKKLASDILKEVADTNNNDSDKVTLFDIKTALHERGFGILIIIFSLPLSVPIPVPPGYTTILSIPLILFSLQLLFGFDSPWMPSWLERRSFQRSTLALVVEKTSPVLEKIEKFMKPRLSFIFYGPGEKILAFMMLLCAIIIALPLPFTHFLPAIGTTLISLSIMSKDGFFVSKNDKLTKSDKLASDILKEVADTNNNDSDKVTLFDIKTALHERGFGILIIIFSLPLSVPIPVPPGYTTILSIPLILFSLQLLFGFDSPWMPSWLERRSFQRSTLALVVEKTSPALKKIEKFMRPRMSFIFYGPGEKILAFIMLLCALSIALPLPLTNFIPAIGTTLISLGIMSKDGFLSILGILISLCGLLLTLVVVVKGPQLIIGAFSFLKSFVYG</sequence>
<keyword evidence="1" id="KW-1133">Transmembrane helix</keyword>
<evidence type="ECO:0000256" key="1">
    <source>
        <dbReference type="SAM" id="Phobius"/>
    </source>
</evidence>
<protein>
    <submittedName>
        <fullName evidence="2">Exopolysaccharide synthesis protein ExoD-relatedprotein</fullName>
    </submittedName>
</protein>
<name>A0A8X6H3W6_TRICU</name>
<reference evidence="2" key="1">
    <citation type="submission" date="2020-07" db="EMBL/GenBank/DDBJ databases">
        <title>Multicomponent nature underlies the extraordinary mechanical properties of spider dragline silk.</title>
        <authorList>
            <person name="Kono N."/>
            <person name="Nakamura H."/>
            <person name="Mori M."/>
            <person name="Yoshida Y."/>
            <person name="Ohtoshi R."/>
            <person name="Malay A.D."/>
            <person name="Moran D.A.P."/>
            <person name="Tomita M."/>
            <person name="Numata K."/>
            <person name="Arakawa K."/>
        </authorList>
    </citation>
    <scope>NUCLEOTIDE SEQUENCE</scope>
</reference>
<dbReference type="Proteomes" id="UP000887116">
    <property type="component" value="Unassembled WGS sequence"/>
</dbReference>
<feature type="transmembrane region" description="Helical" evidence="1">
    <location>
        <begin position="227"/>
        <end position="245"/>
    </location>
</feature>
<evidence type="ECO:0000313" key="3">
    <source>
        <dbReference type="Proteomes" id="UP000887116"/>
    </source>
</evidence>
<feature type="transmembrane region" description="Helical" evidence="1">
    <location>
        <begin position="359"/>
        <end position="381"/>
    </location>
</feature>
<dbReference type="AlphaFoldDB" id="A0A8X6H3W6"/>
<keyword evidence="1" id="KW-0812">Transmembrane</keyword>
<feature type="transmembrane region" description="Helical" evidence="1">
    <location>
        <begin position="251"/>
        <end position="272"/>
    </location>
</feature>
<dbReference type="PANTHER" id="PTHR41795:SF1">
    <property type="entry name" value="EXOPOLYSACCHARIDE SYNTHESIS PROTEIN"/>
    <property type="match status" value="1"/>
</dbReference>
<keyword evidence="3" id="KW-1185">Reference proteome</keyword>
<keyword evidence="1" id="KW-0472">Membrane</keyword>
<dbReference type="PANTHER" id="PTHR41795">
    <property type="entry name" value="EXOPOLYSACCHARIDE SYNTHESIS PROTEIN"/>
    <property type="match status" value="1"/>
</dbReference>
<dbReference type="EMBL" id="BMAO01027401">
    <property type="protein sequence ID" value="GFR16513.1"/>
    <property type="molecule type" value="Genomic_DNA"/>
</dbReference>
<accession>A0A8X6H3W6</accession>
<dbReference type="InterPro" id="IPR010331">
    <property type="entry name" value="ExoD"/>
</dbReference>
<organism evidence="2 3">
    <name type="scientific">Trichonephila clavata</name>
    <name type="common">Joro spider</name>
    <name type="synonym">Nephila clavata</name>
    <dbReference type="NCBI Taxonomy" id="2740835"/>
    <lineage>
        <taxon>Eukaryota</taxon>
        <taxon>Metazoa</taxon>
        <taxon>Ecdysozoa</taxon>
        <taxon>Arthropoda</taxon>
        <taxon>Chelicerata</taxon>
        <taxon>Arachnida</taxon>
        <taxon>Araneae</taxon>
        <taxon>Araneomorphae</taxon>
        <taxon>Entelegynae</taxon>
        <taxon>Araneoidea</taxon>
        <taxon>Nephilidae</taxon>
        <taxon>Trichonephila</taxon>
    </lineage>
</organism>
<proteinExistence type="predicted"/>
<feature type="transmembrane region" description="Helical" evidence="1">
    <location>
        <begin position="132"/>
        <end position="155"/>
    </location>
</feature>
<dbReference type="Pfam" id="PF06055">
    <property type="entry name" value="ExoD"/>
    <property type="match status" value="2"/>
</dbReference>
<feature type="transmembrane region" description="Helical" evidence="1">
    <location>
        <begin position="320"/>
        <end position="339"/>
    </location>
</feature>
<gene>
    <name evidence="2" type="primary">wGmm_0661</name>
    <name evidence="2" type="ORF">TNCT_421531</name>
</gene>